<dbReference type="CDD" id="cd17487">
    <property type="entry name" value="MFS_MFSD5_like"/>
    <property type="match status" value="1"/>
</dbReference>
<feature type="transmembrane region" description="Helical" evidence="12">
    <location>
        <begin position="197"/>
        <end position="218"/>
    </location>
</feature>
<evidence type="ECO:0000256" key="7">
    <source>
        <dbReference type="ARBA" id="ARBA00022989"/>
    </source>
</evidence>
<evidence type="ECO:0000256" key="6">
    <source>
        <dbReference type="ARBA" id="ARBA00022692"/>
    </source>
</evidence>
<feature type="transmembrane region" description="Helical" evidence="12">
    <location>
        <begin position="417"/>
        <end position="434"/>
    </location>
</feature>
<protein>
    <recommendedName>
        <fullName evidence="3">Molybdate-anion transporter</fullName>
    </recommendedName>
    <alternativeName>
        <fullName evidence="10">Major facilitator superfamily domain-containing protein 5</fullName>
    </alternativeName>
    <alternativeName>
        <fullName evidence="11">Molybdate transporter 2 homolog</fullName>
    </alternativeName>
</protein>
<keyword evidence="4" id="KW-0813">Transport</keyword>
<feature type="transmembrane region" description="Helical" evidence="12">
    <location>
        <begin position="102"/>
        <end position="121"/>
    </location>
</feature>
<feature type="signal peptide" evidence="13">
    <location>
        <begin position="1"/>
        <end position="20"/>
    </location>
</feature>
<comment type="function">
    <text evidence="1">Mediates high-affinity intracellular uptake of the rare oligo-element molybdenum.</text>
</comment>
<evidence type="ECO:0000256" key="10">
    <source>
        <dbReference type="ARBA" id="ARBA00030646"/>
    </source>
</evidence>
<evidence type="ECO:0000256" key="11">
    <source>
        <dbReference type="ARBA" id="ARBA00032555"/>
    </source>
</evidence>
<evidence type="ECO:0000256" key="13">
    <source>
        <dbReference type="SAM" id="SignalP"/>
    </source>
</evidence>
<accession>A0AAN9VJK6</accession>
<evidence type="ECO:0000256" key="1">
    <source>
        <dbReference type="ARBA" id="ARBA00003019"/>
    </source>
</evidence>
<feature type="transmembrane region" description="Helical" evidence="12">
    <location>
        <begin position="274"/>
        <end position="294"/>
    </location>
</feature>
<reference evidence="14 15" key="1">
    <citation type="submission" date="2024-03" db="EMBL/GenBank/DDBJ databases">
        <title>The genome assembly and annotation of the cricket Gryllus longicercus Weissman &amp; Gray.</title>
        <authorList>
            <person name="Szrajer S."/>
            <person name="Gray D."/>
            <person name="Ylla G."/>
        </authorList>
    </citation>
    <scope>NUCLEOTIDE SEQUENCE [LARGE SCALE GENOMIC DNA]</scope>
    <source>
        <strain evidence="14">DAG 2021-001</strain>
        <tissue evidence="14">Whole body minus gut</tissue>
    </source>
</reference>
<evidence type="ECO:0000256" key="5">
    <source>
        <dbReference type="ARBA" id="ARBA00022475"/>
    </source>
</evidence>
<evidence type="ECO:0000256" key="4">
    <source>
        <dbReference type="ARBA" id="ARBA00022448"/>
    </source>
</evidence>
<feature type="chain" id="PRO_5042991121" description="Molybdate-anion transporter" evidence="13">
    <location>
        <begin position="21"/>
        <end position="453"/>
    </location>
</feature>
<dbReference type="Pfam" id="PF05631">
    <property type="entry name" value="MFS_5"/>
    <property type="match status" value="1"/>
</dbReference>
<feature type="transmembrane region" description="Helical" evidence="12">
    <location>
        <begin position="338"/>
        <end position="358"/>
    </location>
</feature>
<feature type="transmembrane region" description="Helical" evidence="12">
    <location>
        <begin position="171"/>
        <end position="191"/>
    </location>
</feature>
<sequence>MFLFTLFFLIAVLYLFQCSTYKCVTSEENSNDALRQLQCRFFAVYLPATFADWLQGPYMYKLYSYYGFREDEIFLLYMAGFASSFIFGTCVSGLADYCGRRLMCIVFNVIYLLSCLSKLSSSFKVLFVGRILGGIGTSILFSVFEAWYVYQHVEKHQLPLSWLNNTLSKATFYNGLLAIISGLISNLFADVLEMGPVIPFLLAVPCLIFSGSLAFSLWDEASTLQNMCWFDVSNMLKISFKKEVLLLCLIQSIFESVMYVFIVLWTPILSPVSPPLGIVFSCFMLCIMIGSTLHKWLVAKKYKPNSILPVTMLLASVALGACALSETSFPDSCVYTCFLAFLLFEVSVGLYYPVIGFIRSCVLPEAYRATLTSCFRLPVNFITCFSLFYFLHSRGTERSNSNRIVHESNSNQLSNNVQIFTVCALVLLGASVMAKKLPVFLDQRETVLNVHNY</sequence>
<keyword evidence="8" id="KW-0406">Ion transport</keyword>
<dbReference type="GO" id="GO:0006811">
    <property type="term" value="P:monoatomic ion transport"/>
    <property type="evidence" value="ECO:0007669"/>
    <property type="project" value="UniProtKB-KW"/>
</dbReference>
<comment type="caution">
    <text evidence="14">The sequence shown here is derived from an EMBL/GenBank/DDBJ whole genome shotgun (WGS) entry which is preliminary data.</text>
</comment>
<evidence type="ECO:0000256" key="3">
    <source>
        <dbReference type="ARBA" id="ARBA00021242"/>
    </source>
</evidence>
<dbReference type="Gene3D" id="1.20.1250.20">
    <property type="entry name" value="MFS general substrate transporter like domains"/>
    <property type="match status" value="1"/>
</dbReference>
<organism evidence="14 15">
    <name type="scientific">Gryllus longicercus</name>
    <dbReference type="NCBI Taxonomy" id="2509291"/>
    <lineage>
        <taxon>Eukaryota</taxon>
        <taxon>Metazoa</taxon>
        <taxon>Ecdysozoa</taxon>
        <taxon>Arthropoda</taxon>
        <taxon>Hexapoda</taxon>
        <taxon>Insecta</taxon>
        <taxon>Pterygota</taxon>
        <taxon>Neoptera</taxon>
        <taxon>Polyneoptera</taxon>
        <taxon>Orthoptera</taxon>
        <taxon>Ensifera</taxon>
        <taxon>Gryllidea</taxon>
        <taxon>Grylloidea</taxon>
        <taxon>Gryllidae</taxon>
        <taxon>Gryllinae</taxon>
        <taxon>Gryllus</taxon>
    </lineage>
</organism>
<evidence type="ECO:0000256" key="12">
    <source>
        <dbReference type="SAM" id="Phobius"/>
    </source>
</evidence>
<feature type="transmembrane region" description="Helical" evidence="12">
    <location>
        <begin position="306"/>
        <end position="326"/>
    </location>
</feature>
<dbReference type="AlphaFoldDB" id="A0AAN9VJK6"/>
<keyword evidence="6 12" id="KW-0812">Transmembrane</keyword>
<dbReference type="GO" id="GO:0015098">
    <property type="term" value="F:molybdate ion transmembrane transporter activity"/>
    <property type="evidence" value="ECO:0007669"/>
    <property type="project" value="InterPro"/>
</dbReference>
<feature type="transmembrane region" description="Helical" evidence="12">
    <location>
        <begin position="127"/>
        <end position="150"/>
    </location>
</feature>
<dbReference type="SUPFAM" id="SSF103473">
    <property type="entry name" value="MFS general substrate transporter"/>
    <property type="match status" value="1"/>
</dbReference>
<keyword evidence="15" id="KW-1185">Reference proteome</keyword>
<evidence type="ECO:0000256" key="8">
    <source>
        <dbReference type="ARBA" id="ARBA00023065"/>
    </source>
</evidence>
<keyword evidence="9 12" id="KW-0472">Membrane</keyword>
<evidence type="ECO:0000256" key="9">
    <source>
        <dbReference type="ARBA" id="ARBA00023136"/>
    </source>
</evidence>
<keyword evidence="5" id="KW-1003">Cell membrane</keyword>
<feature type="transmembrane region" description="Helical" evidence="12">
    <location>
        <begin position="244"/>
        <end position="268"/>
    </location>
</feature>
<dbReference type="PANTHER" id="PTHR23516:SF1">
    <property type="entry name" value="MOLYBDATE-ANION TRANSPORTER"/>
    <property type="match status" value="1"/>
</dbReference>
<evidence type="ECO:0000256" key="2">
    <source>
        <dbReference type="ARBA" id="ARBA00004651"/>
    </source>
</evidence>
<dbReference type="EMBL" id="JAZDUA010000205">
    <property type="protein sequence ID" value="KAK7864366.1"/>
    <property type="molecule type" value="Genomic_DNA"/>
</dbReference>
<name>A0AAN9VJK6_9ORTH</name>
<comment type="subcellular location">
    <subcellularLocation>
        <location evidence="2">Cell membrane</location>
        <topology evidence="2">Multi-pass membrane protein</topology>
    </subcellularLocation>
</comment>
<dbReference type="InterPro" id="IPR036259">
    <property type="entry name" value="MFS_trans_sf"/>
</dbReference>
<keyword evidence="13" id="KW-0732">Signal</keyword>
<dbReference type="GO" id="GO:0005886">
    <property type="term" value="C:plasma membrane"/>
    <property type="evidence" value="ECO:0007669"/>
    <property type="project" value="UniProtKB-SubCell"/>
</dbReference>
<dbReference type="Proteomes" id="UP001378592">
    <property type="component" value="Unassembled WGS sequence"/>
</dbReference>
<dbReference type="PANTHER" id="PTHR23516">
    <property type="entry name" value="SAM (S-ADENOSYL METHIONINE) TRANSPORTER"/>
    <property type="match status" value="1"/>
</dbReference>
<keyword evidence="7 12" id="KW-1133">Transmembrane helix</keyword>
<evidence type="ECO:0000313" key="15">
    <source>
        <dbReference type="Proteomes" id="UP001378592"/>
    </source>
</evidence>
<evidence type="ECO:0000313" key="14">
    <source>
        <dbReference type="EMBL" id="KAK7864366.1"/>
    </source>
</evidence>
<dbReference type="InterPro" id="IPR008509">
    <property type="entry name" value="MOT2/MFSD5"/>
</dbReference>
<proteinExistence type="predicted"/>
<gene>
    <name evidence="14" type="ORF">R5R35_007931</name>
</gene>
<feature type="transmembrane region" description="Helical" evidence="12">
    <location>
        <begin position="74"/>
        <end position="95"/>
    </location>
</feature>
<feature type="transmembrane region" description="Helical" evidence="12">
    <location>
        <begin position="370"/>
        <end position="391"/>
    </location>
</feature>